<feature type="non-terminal residue" evidence="1">
    <location>
        <position position="76"/>
    </location>
</feature>
<proteinExistence type="predicted"/>
<organism evidence="1 2">
    <name type="scientific">Linnemannia schmuckeri</name>
    <dbReference type="NCBI Taxonomy" id="64567"/>
    <lineage>
        <taxon>Eukaryota</taxon>
        <taxon>Fungi</taxon>
        <taxon>Fungi incertae sedis</taxon>
        <taxon>Mucoromycota</taxon>
        <taxon>Mortierellomycotina</taxon>
        <taxon>Mortierellomycetes</taxon>
        <taxon>Mortierellales</taxon>
        <taxon>Mortierellaceae</taxon>
        <taxon>Linnemannia</taxon>
    </lineage>
</organism>
<protein>
    <submittedName>
        <fullName evidence="1">Uncharacterized protein</fullName>
    </submittedName>
</protein>
<comment type="caution">
    <text evidence="1">The sequence shown here is derived from an EMBL/GenBank/DDBJ whole genome shotgun (WGS) entry which is preliminary data.</text>
</comment>
<name>A0A9P5RRQ2_9FUNG</name>
<dbReference type="Proteomes" id="UP000748756">
    <property type="component" value="Unassembled WGS sequence"/>
</dbReference>
<evidence type="ECO:0000313" key="1">
    <source>
        <dbReference type="EMBL" id="KAF9137340.1"/>
    </source>
</evidence>
<keyword evidence="2" id="KW-1185">Reference proteome</keyword>
<gene>
    <name evidence="1" type="ORF">BG015_002746</name>
</gene>
<accession>A0A9P5RRQ2</accession>
<sequence>MYGELGGFKAGAVRTSGCFLELREFFGEMRSPIAARNVSRMELVVCLSTSWREVLGPTHKEICHGFDGFKNRPSNQ</sequence>
<dbReference type="EMBL" id="JAAAUQ010001568">
    <property type="protein sequence ID" value="KAF9137340.1"/>
    <property type="molecule type" value="Genomic_DNA"/>
</dbReference>
<reference evidence="1" key="1">
    <citation type="journal article" date="2020" name="Fungal Divers.">
        <title>Resolving the Mortierellaceae phylogeny through synthesis of multi-gene phylogenetics and phylogenomics.</title>
        <authorList>
            <person name="Vandepol N."/>
            <person name="Liber J."/>
            <person name="Desiro A."/>
            <person name="Na H."/>
            <person name="Kennedy M."/>
            <person name="Barry K."/>
            <person name="Grigoriev I.V."/>
            <person name="Miller A.N."/>
            <person name="O'Donnell K."/>
            <person name="Stajich J.E."/>
            <person name="Bonito G."/>
        </authorList>
    </citation>
    <scope>NUCLEOTIDE SEQUENCE</scope>
    <source>
        <strain evidence="1">NRRL 6426</strain>
    </source>
</reference>
<dbReference type="AlphaFoldDB" id="A0A9P5RRQ2"/>
<evidence type="ECO:0000313" key="2">
    <source>
        <dbReference type="Proteomes" id="UP000748756"/>
    </source>
</evidence>